<evidence type="ECO:0000313" key="3">
    <source>
        <dbReference type="Proteomes" id="UP000623608"/>
    </source>
</evidence>
<comment type="similarity">
    <text evidence="1">Belongs to the cycloisomerase 2 family.</text>
</comment>
<dbReference type="GO" id="GO:0017057">
    <property type="term" value="F:6-phosphogluconolactonase activity"/>
    <property type="evidence" value="ECO:0007669"/>
    <property type="project" value="TreeGrafter"/>
</dbReference>
<proteinExistence type="inferred from homology"/>
<sequence length="350" mass="36792">MGSHAEFVFVGGYTGDKGGEAEGIGLLRRDPASGVLTRLGVAARTPSPSFLAQHPTLPILYAVNELDTDGTISAFTVAADGTLAPLSIQPTGGSDPAHLSITADGRHLLVANYTSGSVAVHPLDAEGAPGERTDLLDLEGTGPDPERQRGPHAHMVVEDRGSILIADLGADRVWRARLDPVSGRLTMLAPAVTAKPGTGPRHLRIAPDGTLLLVGELAANLTWYRPAADGSLELAGEVPVSDQDGPTYPSEIACGRDGRFVYVANRGPNTVTTFTWDGDDAVKVAETPTGGEWPRHMILLGDHLYVTNQLSHSVTTLRIDPETGIPAAQGDLMAEASPTCLLRWTSTSIR</sequence>
<protein>
    <recommendedName>
        <fullName evidence="4">6-phosphogluconolactonase (Cycloisomerase 2 family)</fullName>
    </recommendedName>
</protein>
<accession>A0A919TS19</accession>
<dbReference type="InterPro" id="IPR015943">
    <property type="entry name" value="WD40/YVTN_repeat-like_dom_sf"/>
</dbReference>
<dbReference type="PANTHER" id="PTHR30344:SF1">
    <property type="entry name" value="6-PHOSPHOGLUCONOLACTONASE"/>
    <property type="match status" value="1"/>
</dbReference>
<evidence type="ECO:0008006" key="4">
    <source>
        <dbReference type="Google" id="ProtNLM"/>
    </source>
</evidence>
<organism evidence="2 3">
    <name type="scientific">Paractinoplanes tereljensis</name>
    <dbReference type="NCBI Taxonomy" id="571912"/>
    <lineage>
        <taxon>Bacteria</taxon>
        <taxon>Bacillati</taxon>
        <taxon>Actinomycetota</taxon>
        <taxon>Actinomycetes</taxon>
        <taxon>Micromonosporales</taxon>
        <taxon>Micromonosporaceae</taxon>
        <taxon>Paractinoplanes</taxon>
    </lineage>
</organism>
<dbReference type="InterPro" id="IPR050282">
    <property type="entry name" value="Cycloisomerase_2"/>
</dbReference>
<dbReference type="PANTHER" id="PTHR30344">
    <property type="entry name" value="6-PHOSPHOGLUCONOLACTONASE-RELATED"/>
    <property type="match status" value="1"/>
</dbReference>
<dbReference type="SUPFAM" id="SSF51004">
    <property type="entry name" value="C-terminal (heme d1) domain of cytochrome cd1-nitrite reductase"/>
    <property type="match status" value="1"/>
</dbReference>
<dbReference type="Proteomes" id="UP000623608">
    <property type="component" value="Unassembled WGS sequence"/>
</dbReference>
<evidence type="ECO:0000313" key="2">
    <source>
        <dbReference type="EMBL" id="GIF18935.1"/>
    </source>
</evidence>
<evidence type="ECO:0000256" key="1">
    <source>
        <dbReference type="ARBA" id="ARBA00005564"/>
    </source>
</evidence>
<name>A0A919TS19_9ACTN</name>
<keyword evidence="3" id="KW-1185">Reference proteome</keyword>
<dbReference type="Pfam" id="PF10282">
    <property type="entry name" value="Lactonase"/>
    <property type="match status" value="1"/>
</dbReference>
<comment type="caution">
    <text evidence="2">The sequence shown here is derived from an EMBL/GenBank/DDBJ whole genome shotgun (WGS) entry which is preliminary data.</text>
</comment>
<dbReference type="AlphaFoldDB" id="A0A919TS19"/>
<dbReference type="Gene3D" id="2.130.10.10">
    <property type="entry name" value="YVTN repeat-like/Quinoprotein amine dehydrogenase"/>
    <property type="match status" value="1"/>
</dbReference>
<gene>
    <name evidence="2" type="ORF">Ate02nite_16650</name>
</gene>
<reference evidence="2" key="1">
    <citation type="submission" date="2021-01" db="EMBL/GenBank/DDBJ databases">
        <title>Whole genome shotgun sequence of Actinoplanes tereljensis NBRC 105297.</title>
        <authorList>
            <person name="Komaki H."/>
            <person name="Tamura T."/>
        </authorList>
    </citation>
    <scope>NUCLEOTIDE SEQUENCE</scope>
    <source>
        <strain evidence="2">NBRC 105297</strain>
    </source>
</reference>
<dbReference type="InterPro" id="IPR011048">
    <property type="entry name" value="Haem_d1_sf"/>
</dbReference>
<dbReference type="InterPro" id="IPR019405">
    <property type="entry name" value="Lactonase_7-beta_prop"/>
</dbReference>
<dbReference type="EMBL" id="BOMY01000011">
    <property type="protein sequence ID" value="GIF18935.1"/>
    <property type="molecule type" value="Genomic_DNA"/>
</dbReference>
<dbReference type="RefSeq" id="WP_203801668.1">
    <property type="nucleotide sequence ID" value="NZ_BOMY01000011.1"/>
</dbReference>